<dbReference type="Proteomes" id="UP001431209">
    <property type="component" value="Unassembled WGS sequence"/>
</dbReference>
<feature type="transmembrane region" description="Helical" evidence="1">
    <location>
        <begin position="75"/>
        <end position="92"/>
    </location>
</feature>
<keyword evidence="1" id="KW-1133">Transmembrane helix</keyword>
<dbReference type="EMBL" id="JAOPGA020000651">
    <property type="protein sequence ID" value="KAL0480297.1"/>
    <property type="molecule type" value="Genomic_DNA"/>
</dbReference>
<dbReference type="AlphaFoldDB" id="A0AAW2YT35"/>
<organism evidence="3 4">
    <name type="scientific">Acrasis kona</name>
    <dbReference type="NCBI Taxonomy" id="1008807"/>
    <lineage>
        <taxon>Eukaryota</taxon>
        <taxon>Discoba</taxon>
        <taxon>Heterolobosea</taxon>
        <taxon>Tetramitia</taxon>
        <taxon>Eutetramitia</taxon>
        <taxon>Acrasidae</taxon>
        <taxon>Acrasis</taxon>
    </lineage>
</organism>
<accession>A0AAW2YT35</accession>
<proteinExistence type="predicted"/>
<evidence type="ECO:0000256" key="2">
    <source>
        <dbReference type="SAM" id="SignalP"/>
    </source>
</evidence>
<name>A0AAW2YT35_9EUKA</name>
<keyword evidence="2" id="KW-0732">Signal</keyword>
<sequence>MKFTIVLALLFTLAFVTASTSDVPTFTTTAASANPTTHSNTELLQESQVPTQTIKNQPNVGYKIINIEAESSDTTHLFAGSIVLFSVALFILL</sequence>
<evidence type="ECO:0000313" key="3">
    <source>
        <dbReference type="EMBL" id="KAL0480297.1"/>
    </source>
</evidence>
<evidence type="ECO:0000256" key="1">
    <source>
        <dbReference type="SAM" id="Phobius"/>
    </source>
</evidence>
<reference evidence="3 4" key="1">
    <citation type="submission" date="2024-03" db="EMBL/GenBank/DDBJ databases">
        <title>The Acrasis kona genome and developmental transcriptomes reveal deep origins of eukaryotic multicellular pathways.</title>
        <authorList>
            <person name="Sheikh S."/>
            <person name="Fu C.-J."/>
            <person name="Brown M.W."/>
            <person name="Baldauf S.L."/>
        </authorList>
    </citation>
    <scope>NUCLEOTIDE SEQUENCE [LARGE SCALE GENOMIC DNA]</scope>
    <source>
        <strain evidence="3 4">ATCC MYA-3509</strain>
    </source>
</reference>
<keyword evidence="1" id="KW-0812">Transmembrane</keyword>
<evidence type="ECO:0000313" key="4">
    <source>
        <dbReference type="Proteomes" id="UP001431209"/>
    </source>
</evidence>
<keyword evidence="1" id="KW-0472">Membrane</keyword>
<feature type="chain" id="PRO_5043890105" evidence="2">
    <location>
        <begin position="19"/>
        <end position="93"/>
    </location>
</feature>
<keyword evidence="4" id="KW-1185">Reference proteome</keyword>
<protein>
    <submittedName>
        <fullName evidence="3">Uncharacterized protein</fullName>
    </submittedName>
</protein>
<feature type="signal peptide" evidence="2">
    <location>
        <begin position="1"/>
        <end position="18"/>
    </location>
</feature>
<comment type="caution">
    <text evidence="3">The sequence shown here is derived from an EMBL/GenBank/DDBJ whole genome shotgun (WGS) entry which is preliminary data.</text>
</comment>
<gene>
    <name evidence="3" type="ORF">AKO1_007088</name>
</gene>